<name>A0A4R4K2B0_9BACT</name>
<dbReference type="InterPro" id="IPR003848">
    <property type="entry name" value="DUF218"/>
</dbReference>
<sequence>MFFFLSKTLDFFLMPIGFISALLIYAYFTKNRAYSRRTILGIALLLYVLCNTFLVNKALLWWEFPPKSQTDLPGVYDVGIVLTGGMISMPQHRMDHPGLGVHADRFFQAFLLYKSGKIKRILISGADHPLIMKKGLDDANQAAMVLEKWGVRRQDILLEKASRNTYQNAVNSIQILQKQFPASSRYVLITSSFHLRRALGCFQKAGLQPDFYPADVYGTTHNPTLKDYFRPDPDVFGYAHLLWREWVGYVIYKIVGYC</sequence>
<protein>
    <submittedName>
        <fullName evidence="3">YdcF family protein</fullName>
    </submittedName>
</protein>
<dbReference type="InterPro" id="IPR051599">
    <property type="entry name" value="Cell_Envelope_Assoc"/>
</dbReference>
<dbReference type="InterPro" id="IPR014729">
    <property type="entry name" value="Rossmann-like_a/b/a_fold"/>
</dbReference>
<keyword evidence="1" id="KW-1133">Transmembrane helix</keyword>
<dbReference type="GO" id="GO:0000270">
    <property type="term" value="P:peptidoglycan metabolic process"/>
    <property type="evidence" value="ECO:0007669"/>
    <property type="project" value="TreeGrafter"/>
</dbReference>
<dbReference type="OrthoDB" id="9782395at2"/>
<dbReference type="RefSeq" id="WP_132120886.1">
    <property type="nucleotide sequence ID" value="NZ_SMJU01000014.1"/>
</dbReference>
<keyword evidence="1" id="KW-0472">Membrane</keyword>
<evidence type="ECO:0000313" key="3">
    <source>
        <dbReference type="EMBL" id="TDB61410.1"/>
    </source>
</evidence>
<dbReference type="PANTHER" id="PTHR30336:SF4">
    <property type="entry name" value="ENVELOPE BIOGENESIS FACTOR ELYC"/>
    <property type="match status" value="1"/>
</dbReference>
<dbReference type="AlphaFoldDB" id="A0A4R4K2B0"/>
<dbReference type="GO" id="GO:0005886">
    <property type="term" value="C:plasma membrane"/>
    <property type="evidence" value="ECO:0007669"/>
    <property type="project" value="TreeGrafter"/>
</dbReference>
<dbReference type="EMBL" id="SMJU01000014">
    <property type="protein sequence ID" value="TDB61410.1"/>
    <property type="molecule type" value="Genomic_DNA"/>
</dbReference>
<evidence type="ECO:0000259" key="2">
    <source>
        <dbReference type="Pfam" id="PF02698"/>
    </source>
</evidence>
<dbReference type="PANTHER" id="PTHR30336">
    <property type="entry name" value="INNER MEMBRANE PROTEIN, PROBABLE PERMEASE"/>
    <property type="match status" value="1"/>
</dbReference>
<dbReference type="CDD" id="cd06259">
    <property type="entry name" value="YdcF-like"/>
    <property type="match status" value="1"/>
</dbReference>
<dbReference type="GO" id="GO:0043164">
    <property type="term" value="P:Gram-negative-bacterium-type cell wall biogenesis"/>
    <property type="evidence" value="ECO:0007669"/>
    <property type="project" value="TreeGrafter"/>
</dbReference>
<keyword evidence="1" id="KW-0812">Transmembrane</keyword>
<gene>
    <name evidence="3" type="ORF">EZE20_19590</name>
</gene>
<accession>A0A4R4K2B0</accession>
<evidence type="ECO:0000256" key="1">
    <source>
        <dbReference type="SAM" id="Phobius"/>
    </source>
</evidence>
<reference evidence="3 4" key="1">
    <citation type="submission" date="2019-02" db="EMBL/GenBank/DDBJ databases">
        <title>Arundinibacter roseus gen. nov., sp. nov., a new member of the family Cytophagaceae.</title>
        <authorList>
            <person name="Szuroczki S."/>
            <person name="Khayer B."/>
            <person name="Sproer C."/>
            <person name="Toumi M."/>
            <person name="Szabo A."/>
            <person name="Felfoldi T."/>
            <person name="Schumann P."/>
            <person name="Toth E."/>
        </authorList>
    </citation>
    <scope>NUCLEOTIDE SEQUENCE [LARGE SCALE GENOMIC DNA]</scope>
    <source>
        <strain evidence="3 4">DMA-k-7a</strain>
    </source>
</reference>
<feature type="domain" description="DUF218" evidence="2">
    <location>
        <begin position="78"/>
        <end position="248"/>
    </location>
</feature>
<feature type="transmembrane region" description="Helical" evidence="1">
    <location>
        <begin position="40"/>
        <end position="62"/>
    </location>
</feature>
<dbReference type="Proteomes" id="UP000295706">
    <property type="component" value="Unassembled WGS sequence"/>
</dbReference>
<feature type="transmembrane region" description="Helical" evidence="1">
    <location>
        <begin position="12"/>
        <end position="28"/>
    </location>
</feature>
<dbReference type="Pfam" id="PF02698">
    <property type="entry name" value="DUF218"/>
    <property type="match status" value="1"/>
</dbReference>
<evidence type="ECO:0000313" key="4">
    <source>
        <dbReference type="Proteomes" id="UP000295706"/>
    </source>
</evidence>
<keyword evidence="4" id="KW-1185">Reference proteome</keyword>
<organism evidence="3 4">
    <name type="scientific">Arundinibacter roseus</name>
    <dbReference type="NCBI Taxonomy" id="2070510"/>
    <lineage>
        <taxon>Bacteria</taxon>
        <taxon>Pseudomonadati</taxon>
        <taxon>Bacteroidota</taxon>
        <taxon>Cytophagia</taxon>
        <taxon>Cytophagales</taxon>
        <taxon>Spirosomataceae</taxon>
        <taxon>Arundinibacter</taxon>
    </lineage>
</organism>
<proteinExistence type="predicted"/>
<dbReference type="Gene3D" id="3.40.50.620">
    <property type="entry name" value="HUPs"/>
    <property type="match status" value="1"/>
</dbReference>
<comment type="caution">
    <text evidence="3">The sequence shown here is derived from an EMBL/GenBank/DDBJ whole genome shotgun (WGS) entry which is preliminary data.</text>
</comment>